<evidence type="ECO:0000313" key="2">
    <source>
        <dbReference type="EMBL" id="PCC37593.1"/>
    </source>
</evidence>
<name>A0A2A3YE29_9MICO</name>
<dbReference type="Pfam" id="PF05713">
    <property type="entry name" value="MobC"/>
    <property type="match status" value="1"/>
</dbReference>
<dbReference type="AlphaFoldDB" id="A0A2A3YE29"/>
<protein>
    <submittedName>
        <fullName evidence="2">Plasmid mobilization relaxosome protein MobC</fullName>
    </submittedName>
</protein>
<gene>
    <name evidence="2" type="ORF">CIK66_18540</name>
</gene>
<accession>A0A2A3YE29</accession>
<dbReference type="OrthoDB" id="3636113at2"/>
<feature type="domain" description="Bacterial mobilisation" evidence="1">
    <location>
        <begin position="84"/>
        <end position="114"/>
    </location>
</feature>
<evidence type="ECO:0000259" key="1">
    <source>
        <dbReference type="Pfam" id="PF05713"/>
    </source>
</evidence>
<organism evidence="2 3">
    <name type="scientific">Brachybacterium alimentarium</name>
    <dbReference type="NCBI Taxonomy" id="47845"/>
    <lineage>
        <taxon>Bacteria</taxon>
        <taxon>Bacillati</taxon>
        <taxon>Actinomycetota</taxon>
        <taxon>Actinomycetes</taxon>
        <taxon>Micrococcales</taxon>
        <taxon>Dermabacteraceae</taxon>
        <taxon>Brachybacterium</taxon>
    </lineage>
</organism>
<evidence type="ECO:0000313" key="3">
    <source>
        <dbReference type="Proteomes" id="UP000218598"/>
    </source>
</evidence>
<comment type="caution">
    <text evidence="2">The sequence shown here is derived from an EMBL/GenBank/DDBJ whole genome shotgun (WGS) entry which is preliminary data.</text>
</comment>
<dbReference type="Proteomes" id="UP000218598">
    <property type="component" value="Unassembled WGS sequence"/>
</dbReference>
<proteinExistence type="predicted"/>
<dbReference type="EMBL" id="NRGR01000060">
    <property type="protein sequence ID" value="PCC37593.1"/>
    <property type="molecule type" value="Genomic_DNA"/>
</dbReference>
<sequence>MAENESRRALFSRRRRANVDGGRQHFHKVGVSPEEEGALVRLAHEQSVTVPRLLVEAALSLDQRETPTERKQAVAELFKLHRLLAAISNNVNQIARATNATGEVQDETRATLDAVRRTAVRVDDAVDRMAS</sequence>
<reference evidence="2 3" key="1">
    <citation type="journal article" date="2017" name="Elife">
        <title>Extensive horizontal gene transfer in cheese-associated bacteria.</title>
        <authorList>
            <person name="Bonham K.S."/>
            <person name="Wolfe B.E."/>
            <person name="Dutton R.J."/>
        </authorList>
    </citation>
    <scope>NUCLEOTIDE SEQUENCE [LARGE SCALE GENOMIC DNA]</scope>
    <source>
        <strain evidence="2 3">341_9</strain>
    </source>
</reference>
<dbReference type="InterPro" id="IPR008687">
    <property type="entry name" value="MobC"/>
</dbReference>
<dbReference type="RefSeq" id="WP_096198020.1">
    <property type="nucleotide sequence ID" value="NZ_JBQQPA010000059.1"/>
</dbReference>
<keyword evidence="3" id="KW-1185">Reference proteome</keyword>